<reference evidence="5" key="1">
    <citation type="submission" date="2021-02" db="EMBL/GenBank/DDBJ databases">
        <title>Psilocybe cubensis genome.</title>
        <authorList>
            <person name="Mckernan K.J."/>
            <person name="Crawford S."/>
            <person name="Trippe A."/>
            <person name="Kane L.T."/>
            <person name="Mclaughlin S."/>
        </authorList>
    </citation>
    <scope>NUCLEOTIDE SEQUENCE [LARGE SCALE GENOMIC DNA]</scope>
    <source>
        <strain evidence="5">MGC-MH-2018</strain>
    </source>
</reference>
<feature type="compositionally biased region" description="Polar residues" evidence="3">
    <location>
        <begin position="352"/>
        <end position="372"/>
    </location>
</feature>
<evidence type="ECO:0000256" key="3">
    <source>
        <dbReference type="SAM" id="MobiDB-lite"/>
    </source>
</evidence>
<gene>
    <name evidence="5" type="ORF">JR316_004664</name>
</gene>
<dbReference type="Gene3D" id="2.60.40.150">
    <property type="entry name" value="C2 domain"/>
    <property type="match status" value="1"/>
</dbReference>
<feature type="region of interest" description="Disordered" evidence="3">
    <location>
        <begin position="589"/>
        <end position="609"/>
    </location>
</feature>
<feature type="compositionally biased region" description="Low complexity" evidence="3">
    <location>
        <begin position="192"/>
        <end position="203"/>
    </location>
</feature>
<feature type="compositionally biased region" description="Low complexity" evidence="3">
    <location>
        <begin position="526"/>
        <end position="539"/>
    </location>
</feature>
<evidence type="ECO:0000313" key="5">
    <source>
        <dbReference type="EMBL" id="KAG5170275.1"/>
    </source>
</evidence>
<dbReference type="InterPro" id="IPR000008">
    <property type="entry name" value="C2_dom"/>
</dbReference>
<accession>A0A8H7XYE3</accession>
<evidence type="ECO:0000256" key="1">
    <source>
        <dbReference type="ARBA" id="ARBA00022723"/>
    </source>
</evidence>
<sequence>MNKTKSPIDLNDKINKEDEIGTLIVVLLKARNLNDKHSFRKSDVFAQATLNGIQKRTHVDIKGGQRPEWDGEVRFTIVKHKAEKYRKLEVACYSQEPRSEDLMGQGFVDISETLRTGEFDGEFIRNLIDWVPLEVDGVQRGELYLEMTYYANKAAPTGPPVPNKQLAAVQAQNNLTRRPSKLSPADRLSRPQQTAAAVQYAQVHSVPGPTSGAPSSRPHQQHYPSQAINNQGFNPQANALPTSLVPTHPASTGSSPKGKQDALPSPFPEHRRAESLGITQQPQSAVPLPTILRPGANGSTTPPSASGGPRPIGQGHVRHHSQGQGESSAPNAYIPGTSATSQNPYIGGATTPPRNHGNTYVGGNTTSGSTNPYVAKNGSPPSSHANPYVGSNILPSSGLGPGRAQSVLGYGSPPPSGPPLLWQQSTSCQSDGSFSFPMPMIVPPSQEQIPHQSFSTFSEHNGDHTGGRAGQHYHHRPTHRVSSSREEQFDPYLQARYQSPLPLPPGVSASSSSIAPTRPAPPTPAPTTTAPAPAPSTRVPTPPPKTDVTPGPDKRRLEALRRAEEEAARRREQELKDLELAMQLDRELNLTEERASGANGDPPIPGRWQ</sequence>
<feature type="domain" description="C2" evidence="4">
    <location>
        <begin position="4"/>
        <end position="123"/>
    </location>
</feature>
<feature type="compositionally biased region" description="Polar residues" evidence="3">
    <location>
        <begin position="445"/>
        <end position="459"/>
    </location>
</feature>
<comment type="caution">
    <text evidence="5">The sequence shown here is derived from an EMBL/GenBank/DDBJ whole genome shotgun (WGS) entry which is preliminary data.</text>
</comment>
<protein>
    <recommendedName>
        <fullName evidence="4">C2 domain-containing protein</fullName>
    </recommendedName>
</protein>
<name>A0A8H7XYE3_PSICU</name>
<dbReference type="GO" id="GO:0046872">
    <property type="term" value="F:metal ion binding"/>
    <property type="evidence" value="ECO:0007669"/>
    <property type="project" value="UniProtKB-KW"/>
</dbReference>
<evidence type="ECO:0000256" key="2">
    <source>
        <dbReference type="ARBA" id="ARBA00022837"/>
    </source>
</evidence>
<dbReference type="PROSITE" id="PS50004">
    <property type="entry name" value="C2"/>
    <property type="match status" value="1"/>
</dbReference>
<feature type="compositionally biased region" description="Polar residues" evidence="3">
    <location>
        <begin position="212"/>
        <end position="257"/>
    </location>
</feature>
<proteinExistence type="predicted"/>
<organism evidence="5">
    <name type="scientific">Psilocybe cubensis</name>
    <name type="common">Psychedelic mushroom</name>
    <name type="synonym">Stropharia cubensis</name>
    <dbReference type="NCBI Taxonomy" id="181762"/>
    <lineage>
        <taxon>Eukaryota</taxon>
        <taxon>Fungi</taxon>
        <taxon>Dikarya</taxon>
        <taxon>Basidiomycota</taxon>
        <taxon>Agaricomycotina</taxon>
        <taxon>Agaricomycetes</taxon>
        <taxon>Agaricomycetidae</taxon>
        <taxon>Agaricales</taxon>
        <taxon>Agaricineae</taxon>
        <taxon>Strophariaceae</taxon>
        <taxon>Psilocybe</taxon>
    </lineage>
</organism>
<feature type="compositionally biased region" description="Basic and acidic residues" evidence="3">
    <location>
        <begin position="552"/>
        <end position="576"/>
    </location>
</feature>
<dbReference type="PANTHER" id="PTHR46502:SF2">
    <property type="entry name" value="16 KDA PHLOEM PROTEIN 2"/>
    <property type="match status" value="1"/>
</dbReference>
<evidence type="ECO:0000259" key="4">
    <source>
        <dbReference type="PROSITE" id="PS50004"/>
    </source>
</evidence>
<feature type="compositionally biased region" description="Polar residues" evidence="3">
    <location>
        <begin position="422"/>
        <end position="433"/>
    </location>
</feature>
<dbReference type="InterPro" id="IPR035892">
    <property type="entry name" value="C2_domain_sf"/>
</dbReference>
<keyword evidence="2" id="KW-0106">Calcium</keyword>
<dbReference type="SUPFAM" id="SSF49562">
    <property type="entry name" value="C2 domain (Calcium/lipid-binding domain, CaLB)"/>
    <property type="match status" value="1"/>
</dbReference>
<dbReference type="PANTHER" id="PTHR46502">
    <property type="entry name" value="C2 DOMAIN-CONTAINING"/>
    <property type="match status" value="1"/>
</dbReference>
<dbReference type="Pfam" id="PF00168">
    <property type="entry name" value="C2"/>
    <property type="match status" value="1"/>
</dbReference>
<dbReference type="AlphaFoldDB" id="A0A8H7XYE3"/>
<feature type="compositionally biased region" description="Low complexity" evidence="3">
    <location>
        <begin position="506"/>
        <end position="517"/>
    </location>
</feature>
<feature type="region of interest" description="Disordered" evidence="3">
    <location>
        <begin position="174"/>
        <end position="576"/>
    </location>
</feature>
<dbReference type="EMBL" id="JAFIQS010000004">
    <property type="protein sequence ID" value="KAG5170275.1"/>
    <property type="molecule type" value="Genomic_DNA"/>
</dbReference>
<keyword evidence="1" id="KW-0479">Metal-binding</keyword>
<dbReference type="SMART" id="SM00239">
    <property type="entry name" value="C2"/>
    <property type="match status" value="1"/>
</dbReference>